<proteinExistence type="predicted"/>
<feature type="compositionally biased region" description="Basic and acidic residues" evidence="5">
    <location>
        <begin position="326"/>
        <end position="340"/>
    </location>
</feature>
<dbReference type="EMBL" id="CDMZ01002543">
    <property type="protein sequence ID" value="CEM42838.1"/>
    <property type="molecule type" value="Genomic_DNA"/>
</dbReference>
<sequence>MAQCRFIGSISIRSLYQVKDSRVVELQTELSRVTEAYHCLLFQSNFKEEEEQPQSRSERRPSRSPTSPPGASSLLRNPSTDVPMTSEVCSSQSPGEQQTCNGISPAGVRTSHHPSLTGSVFTSVCETDSLASTPTRPRGCCSSKGGSRAGGRQAHAAEAGVGVSPRFGRPQTAETGVGVSPKFGRPETAETGVGVSRKFGRPETAETGVGVSPKFGRPETAETGVGVSPRFGRPETAETGVGVSPKFGRPETAEMGAGVSSKFGRPETAEMGVGVSPKFGRPETAETGVGVSPKFGRPETAETVLQGGEAVTGQTRLLQSALEEAQQGKEEAETERRMMEEETDQLFQKLCESEQASNRFRSALEEAQQGKEEAESCTERVRGESVALQNDVSALHAALSRLRQETADEVKARHAAETRAESMQQELQDVKGTVRSLEMQKGSLAREMEKLKDEKQKLTEEKRRACESEASVRAELEGERGRCTQAEKASETAEKTVTDMRNLCSAQAEEAARMQVRLEKLRLQGEERDKKLHEAEMSRDNAQAQMSALRNEVAELRGAKKEAERKMKKAEEEHRAALSHLKIVTSARDAIDKELEGVRRASRQTEEEAAKLRRELGEALSTAAQTEAQRDHARERAAEAEKRIETLEDEVQSLSLSFLQAGANRDGRSPQSVCPPSPSASQSVSGEGSPSPGGGTTRMSFPGSFEIERLRGEVERANKRVNEEREEARRLRVALGEAEGQIAMIRAEQVKAQEKEAAREERDTRERKEAERHSEFVARFEEKLVAEQQSAAKEREARKKETQKLKDARECLQGYRDTLGKLEAEAADLRTQLAQQEREMSSLRVQLSSSSSVHRPDSPLEDKENDKKEQKERGRENAFSIFPSPASATAASGSAPGSVLEEGKMSSGGDVDVQMAAEEGAEEERREGRGAEEEAERHEVHTEEEEEERKKEEEEESPQGEKERDVQADDAEMEAEGGEENKENEGEGQENGTEEREKEEGAETQRLQNSSEGNEGGDGEGEKNQKKKRKVPKPTSAASTPSSAASPTAVPETAEMGSSSVSSSVSASEPWADREKKRKRAGEEQKEKAEAREEGALRERRRDQFPSPSPQEQQGETGERSSGGRKRKSSDGSSSIETHTQPGAEAAAGLSPASRPPSSSPHTPTPTPAVSVLALTTNLSPEDETEVTQRLHTLGAKMETKRSQWNFSLTHLVHDRQNHKHFVTQRCLAAVMTGLWVVGPEWVRASSAAAYAGAPLHGVMADEREYGYRIKTLNPILALPCDRFRMDRSLGQEEIAKKVVGIVSKLQNMSLSKKTVEPVAGPPEAKFAFVSSETLERLVANSKTKGGEVRMEDGSVPLDLFLTACLITWNNDSVKETLNLGHWFSALISSRAGRGTSSDAHIQGCPPTVEEIRIGCAALLRNGQPDAPSSHIGSRPPSLSAVTLTTSEGRTARSGERGEAPETPAHAQRRVLTQNLSTLQVRPRSLEDNGDGTVHAEHPQPPLSARSSAIGFPPMPSTRPSLQAQTDTLRDAEGFAIPDPLPHMRPPSHSLAAQRPPLQERHHGEHNHAQPALLAPEDDDEELLREVSPWSQSVYPSCFLGVPPSHPSMQPVSQHNKKHPENLRLTGSQADAGAGLHRGLQSHEETTAAATRMHTNRQAETEMSNQPSRRQGGRQAAQGQNGSRMETRRQKMDKQRQQQEQQQQH</sequence>
<evidence type="ECO:0000256" key="3">
    <source>
        <dbReference type="ARBA" id="ARBA00023175"/>
    </source>
</evidence>
<feature type="compositionally biased region" description="Polar residues" evidence="5">
    <location>
        <begin position="74"/>
        <end position="102"/>
    </location>
</feature>
<feature type="compositionally biased region" description="Basic and acidic residues" evidence="5">
    <location>
        <begin position="854"/>
        <end position="876"/>
    </location>
</feature>
<feature type="compositionally biased region" description="Basic and acidic residues" evidence="5">
    <location>
        <begin position="792"/>
        <end position="810"/>
    </location>
</feature>
<feature type="compositionally biased region" description="Low complexity" evidence="5">
    <location>
        <begin position="679"/>
        <end position="690"/>
    </location>
</feature>
<feature type="region of interest" description="Disordered" evidence="5">
    <location>
        <begin position="1424"/>
        <end position="1525"/>
    </location>
</feature>
<evidence type="ECO:0000256" key="1">
    <source>
        <dbReference type="ARBA" id="ARBA00004245"/>
    </source>
</evidence>
<evidence type="ECO:0008006" key="7">
    <source>
        <dbReference type="Google" id="ProtNLM"/>
    </source>
</evidence>
<dbReference type="PANTHER" id="PTHR47970">
    <property type="entry name" value="KINESIN-LIKE PROTEIN KIF11"/>
    <property type="match status" value="1"/>
</dbReference>
<dbReference type="Gene3D" id="3.40.50.10190">
    <property type="entry name" value="BRCT domain"/>
    <property type="match status" value="1"/>
</dbReference>
<dbReference type="GO" id="GO:0005876">
    <property type="term" value="C:spindle microtubule"/>
    <property type="evidence" value="ECO:0007669"/>
    <property type="project" value="TreeGrafter"/>
</dbReference>
<feature type="region of interest" description="Disordered" evidence="5">
    <location>
        <begin position="47"/>
        <end position="114"/>
    </location>
</feature>
<gene>
    <name evidence="6" type="ORF">Cvel_27087</name>
</gene>
<feature type="region of interest" description="Disordered" evidence="5">
    <location>
        <begin position="750"/>
        <end position="774"/>
    </location>
</feature>
<evidence type="ECO:0000256" key="2">
    <source>
        <dbReference type="ARBA" id="ARBA00022490"/>
    </source>
</evidence>
<feature type="compositionally biased region" description="Low complexity" evidence="5">
    <location>
        <begin position="842"/>
        <end position="852"/>
    </location>
</feature>
<dbReference type="InterPro" id="IPR047149">
    <property type="entry name" value="KIF11-like"/>
</dbReference>
<evidence type="ECO:0000313" key="6">
    <source>
        <dbReference type="EMBL" id="CEM42838.1"/>
    </source>
</evidence>
<feature type="compositionally biased region" description="Basic and acidic residues" evidence="5">
    <location>
        <begin position="923"/>
        <end position="941"/>
    </location>
</feature>
<feature type="compositionally biased region" description="Basic and acidic residues" evidence="5">
    <location>
        <begin position="993"/>
        <end position="1003"/>
    </location>
</feature>
<feature type="region of interest" description="Disordered" evidence="5">
    <location>
        <begin position="787"/>
        <end position="811"/>
    </location>
</feature>
<feature type="compositionally biased region" description="Basic and acidic residues" evidence="5">
    <location>
        <begin position="1685"/>
        <end position="1697"/>
    </location>
</feature>
<feature type="region of interest" description="Disordered" evidence="5">
    <location>
        <begin position="440"/>
        <end position="494"/>
    </location>
</feature>
<feature type="compositionally biased region" description="Pro residues" evidence="5">
    <location>
        <begin position="1154"/>
        <end position="1167"/>
    </location>
</feature>
<name>A0A0G4HFJ3_9ALVE</name>
<organism evidence="6">
    <name type="scientific">Chromera velia CCMP2878</name>
    <dbReference type="NCBI Taxonomy" id="1169474"/>
    <lineage>
        <taxon>Eukaryota</taxon>
        <taxon>Sar</taxon>
        <taxon>Alveolata</taxon>
        <taxon>Colpodellida</taxon>
        <taxon>Chromeraceae</taxon>
        <taxon>Chromera</taxon>
    </lineage>
</organism>
<dbReference type="GO" id="GO:0090307">
    <property type="term" value="P:mitotic spindle assembly"/>
    <property type="evidence" value="ECO:0007669"/>
    <property type="project" value="TreeGrafter"/>
</dbReference>
<dbReference type="GO" id="GO:0008574">
    <property type="term" value="F:plus-end-directed microtubule motor activity"/>
    <property type="evidence" value="ECO:0007669"/>
    <property type="project" value="TreeGrafter"/>
</dbReference>
<evidence type="ECO:0000256" key="5">
    <source>
        <dbReference type="SAM" id="MobiDB-lite"/>
    </source>
</evidence>
<feature type="compositionally biased region" description="Acidic residues" evidence="5">
    <location>
        <begin position="968"/>
        <end position="978"/>
    </location>
</feature>
<dbReference type="CDD" id="cd00027">
    <property type="entry name" value="BRCT"/>
    <property type="match status" value="1"/>
</dbReference>
<feature type="compositionally biased region" description="Polar residues" evidence="5">
    <location>
        <begin position="1656"/>
        <end position="1667"/>
    </location>
</feature>
<keyword evidence="4" id="KW-0206">Cytoskeleton</keyword>
<feature type="compositionally biased region" description="Basic and acidic residues" evidence="5">
    <location>
        <begin position="628"/>
        <end position="645"/>
    </location>
</feature>
<dbReference type="SUPFAM" id="SSF52113">
    <property type="entry name" value="BRCT domain"/>
    <property type="match status" value="1"/>
</dbReference>
<feature type="compositionally biased region" description="Basic and acidic residues" evidence="5">
    <location>
        <begin position="596"/>
        <end position="617"/>
    </location>
</feature>
<evidence type="ECO:0000256" key="4">
    <source>
        <dbReference type="ARBA" id="ARBA00023212"/>
    </source>
</evidence>
<keyword evidence="3" id="KW-0505">Motor protein</keyword>
<feature type="compositionally biased region" description="Basic and acidic residues" evidence="5">
    <location>
        <begin position="1071"/>
        <end position="1104"/>
    </location>
</feature>
<feature type="compositionally biased region" description="Low complexity" evidence="5">
    <location>
        <begin position="1668"/>
        <end position="1684"/>
    </location>
</feature>
<dbReference type="GO" id="GO:0072686">
    <property type="term" value="C:mitotic spindle"/>
    <property type="evidence" value="ECO:0007669"/>
    <property type="project" value="TreeGrafter"/>
</dbReference>
<reference evidence="6" key="1">
    <citation type="submission" date="2014-11" db="EMBL/GenBank/DDBJ databases">
        <authorList>
            <person name="Otto D Thomas"/>
            <person name="Naeem Raeece"/>
        </authorList>
    </citation>
    <scope>NUCLEOTIDE SEQUENCE</scope>
</reference>
<dbReference type="VEuPathDB" id="CryptoDB:Cvel_27087"/>
<feature type="compositionally biased region" description="Basic and acidic residues" evidence="5">
    <location>
        <begin position="444"/>
        <end position="482"/>
    </location>
</feature>
<feature type="region of interest" description="Disordered" evidence="5">
    <location>
        <begin position="323"/>
        <end position="344"/>
    </location>
</feature>
<feature type="compositionally biased region" description="Low complexity" evidence="5">
    <location>
        <begin position="1058"/>
        <end position="1068"/>
    </location>
</feature>
<feature type="compositionally biased region" description="Polar residues" evidence="5">
    <location>
        <begin position="1440"/>
        <end position="1449"/>
    </location>
</feature>
<feature type="compositionally biased region" description="Basic and acidic residues" evidence="5">
    <location>
        <begin position="1450"/>
        <end position="1460"/>
    </location>
</feature>
<dbReference type="PANTHER" id="PTHR47970:SF12">
    <property type="entry name" value="KINESIN FAMILY MEMBER 11"/>
    <property type="match status" value="1"/>
</dbReference>
<protein>
    <recommendedName>
        <fullName evidence="7">BRCT domain-containing protein</fullName>
    </recommendedName>
</protein>
<feature type="region of interest" description="Disordered" evidence="5">
    <location>
        <begin position="833"/>
        <end position="1169"/>
    </location>
</feature>
<feature type="region of interest" description="Disordered" evidence="5">
    <location>
        <begin position="129"/>
        <end position="297"/>
    </location>
</feature>
<keyword evidence="2" id="KW-0963">Cytoplasm</keyword>
<feature type="region of interest" description="Disordered" evidence="5">
    <location>
        <begin position="658"/>
        <end position="705"/>
    </location>
</feature>
<comment type="subcellular location">
    <subcellularLocation>
        <location evidence="1">Cytoplasm</location>
        <location evidence="1">Cytoskeleton</location>
    </subcellularLocation>
</comment>
<dbReference type="InterPro" id="IPR036420">
    <property type="entry name" value="BRCT_dom_sf"/>
</dbReference>
<feature type="compositionally biased region" description="Low complexity" evidence="5">
    <location>
        <begin position="1033"/>
        <end position="1049"/>
    </location>
</feature>
<feature type="region of interest" description="Disordered" evidence="5">
    <location>
        <begin position="596"/>
        <end position="645"/>
    </location>
</feature>
<feature type="compositionally biased region" description="Polar residues" evidence="5">
    <location>
        <begin position="1471"/>
        <end position="1480"/>
    </location>
</feature>
<dbReference type="GO" id="GO:0051231">
    <property type="term" value="P:spindle elongation"/>
    <property type="evidence" value="ECO:0007669"/>
    <property type="project" value="TreeGrafter"/>
</dbReference>
<feature type="compositionally biased region" description="Acidic residues" evidence="5">
    <location>
        <begin position="942"/>
        <end position="958"/>
    </location>
</feature>
<feature type="compositionally biased region" description="Low complexity" evidence="5">
    <location>
        <begin position="878"/>
        <end position="898"/>
    </location>
</feature>
<accession>A0A0G4HFJ3</accession>
<feature type="region of interest" description="Disordered" evidence="5">
    <location>
        <begin position="1654"/>
        <end position="1705"/>
    </location>
</feature>